<protein>
    <submittedName>
        <fullName evidence="1">Uncharacterized protein</fullName>
    </submittedName>
</protein>
<dbReference type="VEuPathDB" id="MicrosporidiaDB:EHP00_926"/>
<accession>A0A1W0E4Q8</accession>
<evidence type="ECO:0000313" key="2">
    <source>
        <dbReference type="Proteomes" id="UP000192758"/>
    </source>
</evidence>
<dbReference type="AlphaFoldDB" id="A0A1W0E4Q8"/>
<organism evidence="1 2">
    <name type="scientific">Ecytonucleospora hepatopenaei</name>
    <dbReference type="NCBI Taxonomy" id="646526"/>
    <lineage>
        <taxon>Eukaryota</taxon>
        <taxon>Fungi</taxon>
        <taxon>Fungi incertae sedis</taxon>
        <taxon>Microsporidia</taxon>
        <taxon>Enterocytozoonidae</taxon>
        <taxon>Ecytonucleospora</taxon>
    </lineage>
</organism>
<comment type="caution">
    <text evidence="1">The sequence shown here is derived from an EMBL/GenBank/DDBJ whole genome shotgun (WGS) entry which is preliminary data.</text>
</comment>
<gene>
    <name evidence="1" type="ORF">EHP00_926</name>
</gene>
<proteinExistence type="predicted"/>
<dbReference type="Proteomes" id="UP000192758">
    <property type="component" value="Unassembled WGS sequence"/>
</dbReference>
<evidence type="ECO:0000313" key="1">
    <source>
        <dbReference type="EMBL" id="OQS54257.1"/>
    </source>
</evidence>
<keyword evidence="2" id="KW-1185">Reference proteome</keyword>
<dbReference type="EMBL" id="MNPJ01000021">
    <property type="protein sequence ID" value="OQS54257.1"/>
    <property type="molecule type" value="Genomic_DNA"/>
</dbReference>
<sequence>MDKLIFKIRNDKTSEGELFNKKQNENKESVVKNIKETKNSSVFYTKNDILNISEPKNIKRLHKTYTNKKYICLIEDLKKLNEKCIKLHEIKNSTKRVITEGFYTIVEVDVSYGNFSKLFLFDQTKTIFGFTNIQGIKPGDIISLKNCGIWNDPDKSLIILKENVKKVIKNKK</sequence>
<reference evidence="1 2" key="1">
    <citation type="journal article" date="2017" name="Environ. Microbiol.">
        <title>Decay of the glycolytic pathway and adaptation to intranuclear parasitism within Enterocytozoonidae microsporidia.</title>
        <authorList>
            <person name="Wiredu Boakye D."/>
            <person name="Jaroenlak P."/>
            <person name="Prachumwat A."/>
            <person name="Williams T.A."/>
            <person name="Bateman K.S."/>
            <person name="Itsathitphaisarn O."/>
            <person name="Sritunyalucksana K."/>
            <person name="Paszkiewicz K.H."/>
            <person name="Moore K.A."/>
            <person name="Stentiford G.D."/>
            <person name="Williams B.A."/>
        </authorList>
    </citation>
    <scope>NUCLEOTIDE SEQUENCE [LARGE SCALE GENOMIC DNA]</scope>
    <source>
        <strain evidence="1 2">TH1</strain>
    </source>
</reference>
<name>A0A1W0E4Q8_9MICR</name>